<dbReference type="PANTHER" id="PTHR11108">
    <property type="entry name" value="FERROCHELATASE"/>
    <property type="match status" value="1"/>
</dbReference>
<keyword evidence="2 9" id="KW-0963">Cytoplasm</keyword>
<dbReference type="GO" id="GO:0046872">
    <property type="term" value="F:metal ion binding"/>
    <property type="evidence" value="ECO:0007669"/>
    <property type="project" value="UniProtKB-KW"/>
</dbReference>
<sequence>MVFSVENLTVLQDEMENKNNKIGVLLANLGTPEAPTAQAVKAFLSEFLHDPRVVDMTRWLWCPLLHSIILPSRSPKVANLYQTIWMEEGSPLMVYSMRQKDALERETGFPVELGMTYGNPNLLSGVEALKARGCEKILVLPLYPQYSSTTTAAVFDKLAKSLKQMSVLPEFRFVNHYYGEESYIEALAQSVEAHWAEHGKPDMLLCSYHGIPKRYADNGDPYQSHCLATTEKLAARLGNDVPLKTTFQSRFGREEWLQPYTDKTLEQLPKEGVKRLDVITPAFSADCLETLEEISEQCHESFIEAGGETFRYIPCLNDSPAHIAMMKMLVERNTAHW</sequence>
<keyword evidence="3 9" id="KW-0479">Metal-binding</keyword>
<organism evidence="11 12">
    <name type="scientific">Grimontia hollisae</name>
    <name type="common">Vibrio hollisae</name>
    <dbReference type="NCBI Taxonomy" id="673"/>
    <lineage>
        <taxon>Bacteria</taxon>
        <taxon>Pseudomonadati</taxon>
        <taxon>Pseudomonadota</taxon>
        <taxon>Gammaproteobacteria</taxon>
        <taxon>Vibrionales</taxon>
        <taxon>Vibrionaceae</taxon>
        <taxon>Grimontia</taxon>
    </lineage>
</organism>
<comment type="pathway">
    <text evidence="9 10">Porphyrin-containing compound metabolism; protoheme biosynthesis; protoheme from protoporphyrin-IX: step 1/1.</text>
</comment>
<keyword evidence="4 9" id="KW-0408">Iron</keyword>
<dbReference type="PANTHER" id="PTHR11108:SF1">
    <property type="entry name" value="FERROCHELATASE, MITOCHONDRIAL"/>
    <property type="match status" value="1"/>
</dbReference>
<evidence type="ECO:0000256" key="3">
    <source>
        <dbReference type="ARBA" id="ARBA00022723"/>
    </source>
</evidence>
<dbReference type="SUPFAM" id="SSF53800">
    <property type="entry name" value="Chelatase"/>
    <property type="match status" value="1"/>
</dbReference>
<dbReference type="HAMAP" id="MF_00323">
    <property type="entry name" value="Ferrochelatase"/>
    <property type="match status" value="1"/>
</dbReference>
<evidence type="ECO:0000313" key="12">
    <source>
        <dbReference type="Proteomes" id="UP000254512"/>
    </source>
</evidence>
<proteinExistence type="inferred from homology"/>
<dbReference type="PROSITE" id="PS00534">
    <property type="entry name" value="FERROCHELATASE"/>
    <property type="match status" value="1"/>
</dbReference>
<dbReference type="InterPro" id="IPR019772">
    <property type="entry name" value="Ferrochelatase_AS"/>
</dbReference>
<dbReference type="CDD" id="cd00419">
    <property type="entry name" value="Ferrochelatase_C"/>
    <property type="match status" value="1"/>
</dbReference>
<dbReference type="AlphaFoldDB" id="A0A377HL31"/>
<evidence type="ECO:0000256" key="8">
    <source>
        <dbReference type="ARBA" id="ARBA00024536"/>
    </source>
</evidence>
<evidence type="ECO:0000256" key="6">
    <source>
        <dbReference type="ARBA" id="ARBA00023239"/>
    </source>
</evidence>
<comment type="function">
    <text evidence="9 10">Catalyzes the ferrous insertion into protoporphyrin IX.</text>
</comment>
<accession>A0A377HL31</accession>
<comment type="subcellular location">
    <subcellularLocation>
        <location evidence="9 10">Cytoplasm</location>
    </subcellularLocation>
</comment>
<dbReference type="UniPathway" id="UPA00252">
    <property type="reaction ID" value="UER00325"/>
</dbReference>
<evidence type="ECO:0000256" key="10">
    <source>
        <dbReference type="RuleBase" id="RU000607"/>
    </source>
</evidence>
<comment type="catalytic activity">
    <reaction evidence="8">
        <text>Fe-coproporphyrin III + 2 H(+) = coproporphyrin III + Fe(2+)</text>
        <dbReference type="Rhea" id="RHEA:49572"/>
        <dbReference type="ChEBI" id="CHEBI:15378"/>
        <dbReference type="ChEBI" id="CHEBI:29033"/>
        <dbReference type="ChEBI" id="CHEBI:68438"/>
        <dbReference type="ChEBI" id="CHEBI:131725"/>
        <dbReference type="EC" id="4.99.1.9"/>
    </reaction>
    <physiologicalReaction direction="right-to-left" evidence="8">
        <dbReference type="Rhea" id="RHEA:49574"/>
    </physiologicalReaction>
</comment>
<dbReference type="Gene3D" id="3.40.50.1400">
    <property type="match status" value="2"/>
</dbReference>
<dbReference type="FunFam" id="3.40.50.1400:FF:000002">
    <property type="entry name" value="Ferrochelatase"/>
    <property type="match status" value="1"/>
</dbReference>
<dbReference type="Pfam" id="PF00762">
    <property type="entry name" value="Ferrochelatase"/>
    <property type="match status" value="1"/>
</dbReference>
<evidence type="ECO:0000256" key="9">
    <source>
        <dbReference type="HAMAP-Rule" id="MF_00323"/>
    </source>
</evidence>
<keyword evidence="5 9" id="KW-0350">Heme biosynthesis</keyword>
<dbReference type="EMBL" id="UGHD01000002">
    <property type="protein sequence ID" value="STO56961.1"/>
    <property type="molecule type" value="Genomic_DNA"/>
</dbReference>
<evidence type="ECO:0000256" key="2">
    <source>
        <dbReference type="ARBA" id="ARBA00022490"/>
    </source>
</evidence>
<dbReference type="GO" id="GO:0004325">
    <property type="term" value="F:ferrochelatase activity"/>
    <property type="evidence" value="ECO:0007669"/>
    <property type="project" value="UniProtKB-UniRule"/>
</dbReference>
<name>A0A377HL31_GRIHO</name>
<comment type="similarity">
    <text evidence="1 9 10">Belongs to the ferrochelatase family.</text>
</comment>
<reference evidence="11 12" key="1">
    <citation type="submission" date="2018-06" db="EMBL/GenBank/DDBJ databases">
        <authorList>
            <consortium name="Pathogen Informatics"/>
            <person name="Doyle S."/>
        </authorList>
    </citation>
    <scope>NUCLEOTIDE SEQUENCE [LARGE SCALE GENOMIC DNA]</scope>
    <source>
        <strain evidence="11 12">NCTC11645</strain>
    </source>
</reference>
<keyword evidence="6 9" id="KW-0456">Lyase</keyword>
<evidence type="ECO:0000313" key="11">
    <source>
        <dbReference type="EMBL" id="STO56961.1"/>
    </source>
</evidence>
<dbReference type="InterPro" id="IPR033644">
    <property type="entry name" value="Ferrochelatase_C"/>
</dbReference>
<dbReference type="InterPro" id="IPR033659">
    <property type="entry name" value="Ferrochelatase_N"/>
</dbReference>
<dbReference type="NCBIfam" id="TIGR00109">
    <property type="entry name" value="hemH"/>
    <property type="match status" value="1"/>
</dbReference>
<dbReference type="GO" id="GO:0006783">
    <property type="term" value="P:heme biosynthetic process"/>
    <property type="evidence" value="ECO:0007669"/>
    <property type="project" value="UniProtKB-UniRule"/>
</dbReference>
<dbReference type="Proteomes" id="UP000254512">
    <property type="component" value="Unassembled WGS sequence"/>
</dbReference>
<keyword evidence="7 9" id="KW-0627">Porphyrin biosynthesis</keyword>
<evidence type="ECO:0000256" key="1">
    <source>
        <dbReference type="ARBA" id="ARBA00007718"/>
    </source>
</evidence>
<dbReference type="EC" id="4.98.1.1" evidence="9 10"/>
<evidence type="ECO:0000256" key="4">
    <source>
        <dbReference type="ARBA" id="ARBA00023004"/>
    </source>
</evidence>
<evidence type="ECO:0000256" key="7">
    <source>
        <dbReference type="ARBA" id="ARBA00023244"/>
    </source>
</evidence>
<dbReference type="GO" id="GO:0005737">
    <property type="term" value="C:cytoplasm"/>
    <property type="evidence" value="ECO:0007669"/>
    <property type="project" value="UniProtKB-SubCell"/>
</dbReference>
<gene>
    <name evidence="9 11" type="primary">hemH</name>
    <name evidence="11" type="ORF">NCTC11645_01337</name>
</gene>
<comment type="catalytic activity">
    <reaction evidence="9 10">
        <text>heme b + 2 H(+) = protoporphyrin IX + Fe(2+)</text>
        <dbReference type="Rhea" id="RHEA:22584"/>
        <dbReference type="ChEBI" id="CHEBI:15378"/>
        <dbReference type="ChEBI" id="CHEBI:29033"/>
        <dbReference type="ChEBI" id="CHEBI:57306"/>
        <dbReference type="ChEBI" id="CHEBI:60344"/>
        <dbReference type="EC" id="4.98.1.1"/>
    </reaction>
</comment>
<feature type="binding site" evidence="9">
    <location>
        <position position="289"/>
    </location>
    <ligand>
        <name>Fe(2+)</name>
        <dbReference type="ChEBI" id="CHEBI:29033"/>
    </ligand>
</feature>
<feature type="binding site" evidence="9">
    <location>
        <position position="209"/>
    </location>
    <ligand>
        <name>Fe(2+)</name>
        <dbReference type="ChEBI" id="CHEBI:29033"/>
    </ligand>
</feature>
<evidence type="ECO:0000256" key="5">
    <source>
        <dbReference type="ARBA" id="ARBA00023133"/>
    </source>
</evidence>
<dbReference type="InterPro" id="IPR001015">
    <property type="entry name" value="Ferrochelatase"/>
</dbReference>
<dbReference type="CDD" id="cd03411">
    <property type="entry name" value="Ferrochelatase_N"/>
    <property type="match status" value="1"/>
</dbReference>
<dbReference type="STRING" id="673.AL542_04575"/>
<protein>
    <recommendedName>
        <fullName evidence="9 10">Ferrochelatase</fullName>
        <ecNumber evidence="9 10">4.98.1.1</ecNumber>
    </recommendedName>
    <alternativeName>
        <fullName evidence="9">Heme synthase</fullName>
    </alternativeName>
    <alternativeName>
        <fullName evidence="9">Protoheme ferro-lyase</fullName>
    </alternativeName>
</protein>